<dbReference type="Gene3D" id="1.20.1250.20">
    <property type="entry name" value="MFS general substrate transporter like domains"/>
    <property type="match status" value="2"/>
</dbReference>
<name>A0ABS5IXL2_9BACT</name>
<feature type="transmembrane region" description="Helical" evidence="8">
    <location>
        <begin position="119"/>
        <end position="139"/>
    </location>
</feature>
<accession>A0ABS5IXL2</accession>
<feature type="transmembrane region" description="Helical" evidence="8">
    <location>
        <begin position="180"/>
        <end position="201"/>
    </location>
</feature>
<dbReference type="InterPro" id="IPR050820">
    <property type="entry name" value="MFS_Sugar_Transporter"/>
</dbReference>
<feature type="transmembrane region" description="Helical" evidence="8">
    <location>
        <begin position="354"/>
        <end position="378"/>
    </location>
</feature>
<feature type="transmembrane region" description="Helical" evidence="8">
    <location>
        <begin position="21"/>
        <end position="51"/>
    </location>
</feature>
<feature type="transmembrane region" description="Helical" evidence="8">
    <location>
        <begin position="390"/>
        <end position="409"/>
    </location>
</feature>
<feature type="transmembrane region" description="Helical" evidence="8">
    <location>
        <begin position="92"/>
        <end position="113"/>
    </location>
</feature>
<keyword evidence="11" id="KW-1185">Reference proteome</keyword>
<feature type="transmembrane region" description="Helical" evidence="8">
    <location>
        <begin position="151"/>
        <end position="168"/>
    </location>
</feature>
<evidence type="ECO:0000313" key="11">
    <source>
        <dbReference type="Proteomes" id="UP000676386"/>
    </source>
</evidence>
<evidence type="ECO:0000256" key="4">
    <source>
        <dbReference type="ARBA" id="ARBA00022692"/>
    </source>
</evidence>
<dbReference type="PANTHER" id="PTHR48023:SF4">
    <property type="entry name" value="D-XYLOSE-PROTON SYMPORTER-LIKE 2"/>
    <property type="match status" value="1"/>
</dbReference>
<evidence type="ECO:0000256" key="2">
    <source>
        <dbReference type="ARBA" id="ARBA00010992"/>
    </source>
</evidence>
<keyword evidence="6 8" id="KW-0472">Membrane</keyword>
<dbReference type="InterPro" id="IPR005829">
    <property type="entry name" value="Sugar_transporter_CS"/>
</dbReference>
<comment type="caution">
    <text evidence="10">The sequence shown here is derived from an EMBL/GenBank/DDBJ whole genome shotgun (WGS) entry which is preliminary data.</text>
</comment>
<dbReference type="InterPro" id="IPR005828">
    <property type="entry name" value="MFS_sugar_transport-like"/>
</dbReference>
<keyword evidence="3 7" id="KW-0813">Transport</keyword>
<feature type="transmembrane region" description="Helical" evidence="8">
    <location>
        <begin position="63"/>
        <end position="80"/>
    </location>
</feature>
<dbReference type="PROSITE" id="PS50850">
    <property type="entry name" value="MFS"/>
    <property type="match status" value="1"/>
</dbReference>
<dbReference type="InterPro" id="IPR020846">
    <property type="entry name" value="MFS_dom"/>
</dbReference>
<proteinExistence type="inferred from homology"/>
<dbReference type="PROSITE" id="PS00217">
    <property type="entry name" value="SUGAR_TRANSPORT_2"/>
    <property type="match status" value="1"/>
</dbReference>
<comment type="similarity">
    <text evidence="2 7">Belongs to the major facilitator superfamily. Sugar transporter (TC 2.A.1.1) family.</text>
</comment>
<keyword evidence="5 8" id="KW-1133">Transmembrane helix</keyword>
<gene>
    <name evidence="10" type="ORF">KE626_10260</name>
</gene>
<evidence type="ECO:0000256" key="8">
    <source>
        <dbReference type="SAM" id="Phobius"/>
    </source>
</evidence>
<feature type="transmembrane region" description="Helical" evidence="8">
    <location>
        <begin position="415"/>
        <end position="436"/>
    </location>
</feature>
<dbReference type="Pfam" id="PF00083">
    <property type="entry name" value="Sugar_tr"/>
    <property type="match status" value="1"/>
</dbReference>
<evidence type="ECO:0000256" key="1">
    <source>
        <dbReference type="ARBA" id="ARBA00004141"/>
    </source>
</evidence>
<dbReference type="PROSITE" id="PS00216">
    <property type="entry name" value="SUGAR_TRANSPORT_1"/>
    <property type="match status" value="1"/>
</dbReference>
<feature type="transmembrane region" description="Helical" evidence="8">
    <location>
        <begin position="326"/>
        <end position="348"/>
    </location>
</feature>
<dbReference type="PRINTS" id="PR00171">
    <property type="entry name" value="SUGRTRNSPORT"/>
</dbReference>
<feature type="domain" description="Major facilitator superfamily (MFS) profile" evidence="9">
    <location>
        <begin position="26"/>
        <end position="444"/>
    </location>
</feature>
<evidence type="ECO:0000259" key="9">
    <source>
        <dbReference type="PROSITE" id="PS50850"/>
    </source>
</evidence>
<keyword evidence="4 8" id="KW-0812">Transmembrane</keyword>
<dbReference type="InterPro" id="IPR003663">
    <property type="entry name" value="Sugar/inositol_transpt"/>
</dbReference>
<dbReference type="EMBL" id="JAGTXB010000004">
    <property type="protein sequence ID" value="MBS0027691.1"/>
    <property type="molecule type" value="Genomic_DNA"/>
</dbReference>
<dbReference type="InterPro" id="IPR036259">
    <property type="entry name" value="MFS_trans_sf"/>
</dbReference>
<evidence type="ECO:0000313" key="10">
    <source>
        <dbReference type="EMBL" id="MBS0027691.1"/>
    </source>
</evidence>
<dbReference type="Proteomes" id="UP000676386">
    <property type="component" value="Unassembled WGS sequence"/>
</dbReference>
<evidence type="ECO:0000256" key="3">
    <source>
        <dbReference type="ARBA" id="ARBA00022448"/>
    </source>
</evidence>
<evidence type="ECO:0000256" key="7">
    <source>
        <dbReference type="RuleBase" id="RU003346"/>
    </source>
</evidence>
<protein>
    <submittedName>
        <fullName evidence="10">Sugar porter family MFS transporter</fullName>
    </submittedName>
</protein>
<dbReference type="RefSeq" id="WP_211972796.1">
    <property type="nucleotide sequence ID" value="NZ_CBFHAM010000001.1"/>
</dbReference>
<feature type="transmembrane region" description="Helical" evidence="8">
    <location>
        <begin position="297"/>
        <end position="319"/>
    </location>
</feature>
<dbReference type="PANTHER" id="PTHR48023">
    <property type="entry name" value="D-XYLOSE-PROTON SYMPORTER-LIKE 2"/>
    <property type="match status" value="1"/>
</dbReference>
<feature type="transmembrane region" description="Helical" evidence="8">
    <location>
        <begin position="258"/>
        <end position="277"/>
    </location>
</feature>
<dbReference type="SUPFAM" id="SSF103473">
    <property type="entry name" value="MFS general substrate transporter"/>
    <property type="match status" value="1"/>
</dbReference>
<evidence type="ECO:0000256" key="5">
    <source>
        <dbReference type="ARBA" id="ARBA00022989"/>
    </source>
</evidence>
<organism evidence="10 11">
    <name type="scientific">Chitinophaga hostae</name>
    <dbReference type="NCBI Taxonomy" id="2831022"/>
    <lineage>
        <taxon>Bacteria</taxon>
        <taxon>Pseudomonadati</taxon>
        <taxon>Bacteroidota</taxon>
        <taxon>Chitinophagia</taxon>
        <taxon>Chitinophagales</taxon>
        <taxon>Chitinophagaceae</taxon>
        <taxon>Chitinophaga</taxon>
    </lineage>
</organism>
<comment type="subcellular location">
    <subcellularLocation>
        <location evidence="1">Membrane</location>
        <topology evidence="1">Multi-pass membrane protein</topology>
    </subcellularLocation>
</comment>
<dbReference type="NCBIfam" id="TIGR00879">
    <property type="entry name" value="SP"/>
    <property type="match status" value="1"/>
</dbReference>
<sequence length="457" mass="50153">MPVISPIAQDVATRKMVVNKGYVFLVCAITALGGVLFGFDLVTISGAISFLTAHFQLNDLEQGWAVGSINLGCIVGALIGGKLSDTLGRKKLLIFCAALFAITGAGTGWASGFDFFICFRLLSGVAVGAAALVCPLYIAEISPAYLRGRMVSFYQLAITIGILLAYLSNYLLLNTGADNWRWMFTAQSIPATLFFTGLILVSESPRWLIRKNKITEASAILSRIGGDLYAKEQVNIIINSFANEKRERLADLFQKKMWFILITGLAIAVFSQAVGQNSLFSYAPQIFRHVGIAQESAFLQSLIIGVINFLFTFIAIGLIDKAGRKTLLRVGSLLLFINALLLAASFYFHWNGAWTLIFVLTFIAIYSATIGPVTWVALSEIFPNRIRGNAMAACTFALWLANFFSTASFPVLKSIWGLPFTFILHGVLCLLYFFFIEKRIPETKGKSLEEIEKTLVG</sequence>
<reference evidence="10 11" key="1">
    <citation type="submission" date="2021-04" db="EMBL/GenBank/DDBJ databases">
        <title>Chitinophaga sp. nov., isolated from the rhizosphere soil.</title>
        <authorList>
            <person name="He S."/>
        </authorList>
    </citation>
    <scope>NUCLEOTIDE SEQUENCE [LARGE SCALE GENOMIC DNA]</scope>
    <source>
        <strain evidence="10 11">2R12</strain>
    </source>
</reference>
<evidence type="ECO:0000256" key="6">
    <source>
        <dbReference type="ARBA" id="ARBA00023136"/>
    </source>
</evidence>